<proteinExistence type="predicted"/>
<organism evidence="1 2">
    <name type="scientific">Sphingobium naphthae</name>
    <dbReference type="NCBI Taxonomy" id="1886786"/>
    <lineage>
        <taxon>Bacteria</taxon>
        <taxon>Pseudomonadati</taxon>
        <taxon>Pseudomonadota</taxon>
        <taxon>Alphaproteobacteria</taxon>
        <taxon>Sphingomonadales</taxon>
        <taxon>Sphingomonadaceae</taxon>
        <taxon>Sphingobium</taxon>
    </lineage>
</organism>
<dbReference type="RefSeq" id="WP_228166157.1">
    <property type="nucleotide sequence ID" value="NZ_CP171454.1"/>
</dbReference>
<evidence type="ECO:0000313" key="1">
    <source>
        <dbReference type="EMBL" id="MDV5823912.1"/>
    </source>
</evidence>
<reference evidence="2" key="1">
    <citation type="journal article" date="2022" name="J Environ Chem Eng">
        <title>Biodegradation of petroleum oil using a constructed nonpathogenic and heavy metal-tolerant bacterial consortium isolated from marine sponges.</title>
        <authorList>
            <person name="Dechsakulwatana C."/>
            <person name="Rungsihiranrut A."/>
            <person name="Muangchinda C."/>
            <person name="Ningthoujam R."/>
            <person name="Klankeo P."/>
            <person name="Pinyakong O."/>
        </authorList>
    </citation>
    <scope>NUCLEOTIDE SEQUENCE [LARGE SCALE GENOMIC DNA]</scope>
    <source>
        <strain evidence="2">MO2-4</strain>
    </source>
</reference>
<comment type="caution">
    <text evidence="1">The sequence shown here is derived from an EMBL/GenBank/DDBJ whole genome shotgun (WGS) entry which is preliminary data.</text>
</comment>
<sequence length="46" mass="4816">MPHSVPQLAIEDIADLPDAVSLFGLADGDALDISLMDVVIAIIDQP</sequence>
<evidence type="ECO:0000313" key="2">
    <source>
        <dbReference type="Proteomes" id="UP001185984"/>
    </source>
</evidence>
<protein>
    <submittedName>
        <fullName evidence="1">Uncharacterized protein</fullName>
    </submittedName>
</protein>
<gene>
    <name evidence="1" type="ORF">O0R41_09920</name>
</gene>
<keyword evidence="2" id="KW-1185">Reference proteome</keyword>
<name>A0ABU3ZWL1_9SPHN</name>
<accession>A0ABU3ZWL1</accession>
<dbReference type="EMBL" id="JAPTHD010000003">
    <property type="protein sequence ID" value="MDV5823912.1"/>
    <property type="molecule type" value="Genomic_DNA"/>
</dbReference>
<dbReference type="Proteomes" id="UP001185984">
    <property type="component" value="Unassembled WGS sequence"/>
</dbReference>